<dbReference type="Proteomes" id="UP001158067">
    <property type="component" value="Unassembled WGS sequence"/>
</dbReference>
<comment type="caution">
    <text evidence="1">The sequence shown here is derived from an EMBL/GenBank/DDBJ whole genome shotgun (WGS) entry which is preliminary data.</text>
</comment>
<organism evidence="1 2">
    <name type="scientific">Neorhodopirellula lusitana</name>
    <dbReference type="NCBI Taxonomy" id="445327"/>
    <lineage>
        <taxon>Bacteria</taxon>
        <taxon>Pseudomonadati</taxon>
        <taxon>Planctomycetota</taxon>
        <taxon>Planctomycetia</taxon>
        <taxon>Pirellulales</taxon>
        <taxon>Pirellulaceae</taxon>
        <taxon>Neorhodopirellula</taxon>
    </lineage>
</organism>
<evidence type="ECO:0000313" key="2">
    <source>
        <dbReference type="Proteomes" id="UP001158067"/>
    </source>
</evidence>
<accession>A0ABY1QMB6</accession>
<sequence length="87" mass="9900">MQVRVDKRQRPLKTKGRWIRADQKRIGVEVLLEIGEDLQYFSQTVLVAATKNSEAAGVQRSGSSGVRQLMVPNLGHLIFEANHRRYP</sequence>
<reference evidence="1 2" key="1">
    <citation type="submission" date="2017-05" db="EMBL/GenBank/DDBJ databases">
        <authorList>
            <person name="Varghese N."/>
            <person name="Submissions S."/>
        </authorList>
    </citation>
    <scope>NUCLEOTIDE SEQUENCE [LARGE SCALE GENOMIC DNA]</scope>
    <source>
        <strain evidence="1 2">DSM 25457</strain>
    </source>
</reference>
<protein>
    <recommendedName>
        <fullName evidence="3">Transposase</fullName>
    </recommendedName>
</protein>
<keyword evidence="2" id="KW-1185">Reference proteome</keyword>
<dbReference type="RefSeq" id="WP_283434936.1">
    <property type="nucleotide sequence ID" value="NZ_FXUG01000018.1"/>
</dbReference>
<gene>
    <name evidence="1" type="ORF">SAMN06265222_11830</name>
</gene>
<name>A0ABY1QMB6_9BACT</name>
<evidence type="ECO:0000313" key="1">
    <source>
        <dbReference type="EMBL" id="SMP74770.1"/>
    </source>
</evidence>
<evidence type="ECO:0008006" key="3">
    <source>
        <dbReference type="Google" id="ProtNLM"/>
    </source>
</evidence>
<dbReference type="EMBL" id="FXUG01000018">
    <property type="protein sequence ID" value="SMP74770.1"/>
    <property type="molecule type" value="Genomic_DNA"/>
</dbReference>
<proteinExistence type="predicted"/>